<dbReference type="PANTHER" id="PTHR43300:SF10">
    <property type="entry name" value="2,3,4,5-TETRAHYDROPYRIDINE-2,6-DICARBOXYLATE N-ACETYLTRANSFERASE"/>
    <property type="match status" value="1"/>
</dbReference>
<evidence type="ECO:0000256" key="1">
    <source>
        <dbReference type="SAM" id="MobiDB-lite"/>
    </source>
</evidence>
<dbReference type="AlphaFoldDB" id="A0A1H1GI42"/>
<keyword evidence="3" id="KW-0808">Transferase</keyword>
<dbReference type="InterPro" id="IPR050179">
    <property type="entry name" value="Trans_hexapeptide_repeat"/>
</dbReference>
<protein>
    <submittedName>
        <fullName evidence="3">Carbonic anhydrase or acetyltransferase, isoleucine patch superfamily</fullName>
    </submittedName>
    <submittedName>
        <fullName evidence="2">N-acetyltransferase</fullName>
    </submittedName>
</protein>
<dbReference type="Proteomes" id="UP000255421">
    <property type="component" value="Unassembled WGS sequence"/>
</dbReference>
<accession>A0A1H1GI42</accession>
<sequence length="190" mass="19656">MTDQLGRDSDIHDGVTLGVGAGEDPVIGDEATIRSGSIVYSDVEIGDGFTTGHNVLVREETTIGDDVLLGTATVVDGRTTIGSGVSLQTRVYVPAETTIGDDVFVGPGAVLTNDPYPVRQDVELSGPTLEDHVSVGANATILPDVTVGEGSFVSAGAVVTEDVPPETLAVGVPAEQRPLPEPLDEENHIR</sequence>
<evidence type="ECO:0000313" key="2">
    <source>
        <dbReference type="EMBL" id="RDI69729.1"/>
    </source>
</evidence>
<dbReference type="GO" id="GO:0016740">
    <property type="term" value="F:transferase activity"/>
    <property type="evidence" value="ECO:0007669"/>
    <property type="project" value="UniProtKB-KW"/>
</dbReference>
<feature type="region of interest" description="Disordered" evidence="1">
    <location>
        <begin position="171"/>
        <end position="190"/>
    </location>
</feature>
<gene>
    <name evidence="2" type="ORF">DWB78_18335</name>
    <name evidence="3" type="ORF">SAMN05216278_3686</name>
</gene>
<reference evidence="3" key="2">
    <citation type="submission" date="2016-10" db="EMBL/GenBank/DDBJ databases">
        <authorList>
            <person name="de Groot N.N."/>
        </authorList>
    </citation>
    <scope>NUCLEOTIDE SEQUENCE [LARGE SCALE GENOMIC DNA]</scope>
    <source>
        <strain evidence="3">CGMCC 1.12397</strain>
    </source>
</reference>
<dbReference type="Pfam" id="PF00132">
    <property type="entry name" value="Hexapep"/>
    <property type="match status" value="2"/>
</dbReference>
<dbReference type="EMBL" id="QQST01000004">
    <property type="protein sequence ID" value="RDI69729.1"/>
    <property type="molecule type" value="Genomic_DNA"/>
</dbReference>
<name>A0A1H1GI42_9EURY</name>
<evidence type="ECO:0000313" key="5">
    <source>
        <dbReference type="Proteomes" id="UP000255421"/>
    </source>
</evidence>
<evidence type="ECO:0000313" key="3">
    <source>
        <dbReference type="EMBL" id="SDR12851.1"/>
    </source>
</evidence>
<dbReference type="PANTHER" id="PTHR43300">
    <property type="entry name" value="ACETYLTRANSFERASE"/>
    <property type="match status" value="1"/>
</dbReference>
<dbReference type="OrthoDB" id="200265at2157"/>
<evidence type="ECO:0000313" key="4">
    <source>
        <dbReference type="Proteomes" id="UP000199289"/>
    </source>
</evidence>
<organism evidence="3 4">
    <name type="scientific">Halopelagius longus</name>
    <dbReference type="NCBI Taxonomy" id="1236180"/>
    <lineage>
        <taxon>Archaea</taxon>
        <taxon>Methanobacteriati</taxon>
        <taxon>Methanobacteriota</taxon>
        <taxon>Stenosarchaea group</taxon>
        <taxon>Halobacteria</taxon>
        <taxon>Halobacteriales</taxon>
        <taxon>Haloferacaceae</taxon>
    </lineage>
</organism>
<dbReference type="EMBL" id="FNKQ01000006">
    <property type="protein sequence ID" value="SDR12851.1"/>
    <property type="molecule type" value="Genomic_DNA"/>
</dbReference>
<keyword evidence="5" id="KW-1185">Reference proteome</keyword>
<dbReference type="SUPFAM" id="SSF51161">
    <property type="entry name" value="Trimeric LpxA-like enzymes"/>
    <property type="match status" value="1"/>
</dbReference>
<dbReference type="CDD" id="cd03358">
    <property type="entry name" value="LbH_WxcM_N_like"/>
    <property type="match status" value="1"/>
</dbReference>
<reference evidence="2 5" key="3">
    <citation type="submission" date="2018-07" db="EMBL/GenBank/DDBJ databases">
        <title>Genome sequence of extremly halophilic archaeon Halopelagius longus strain BC12-B1.</title>
        <authorList>
            <person name="Zhang X."/>
        </authorList>
    </citation>
    <scope>NUCLEOTIDE SEQUENCE [LARGE SCALE GENOMIC DNA]</scope>
    <source>
        <strain evidence="2 5">BC12-B1</strain>
    </source>
</reference>
<reference evidence="4" key="1">
    <citation type="submission" date="2016-10" db="EMBL/GenBank/DDBJ databases">
        <authorList>
            <person name="Varghese N."/>
            <person name="Submissions S."/>
        </authorList>
    </citation>
    <scope>NUCLEOTIDE SEQUENCE [LARGE SCALE GENOMIC DNA]</scope>
    <source>
        <strain evidence="4">CGMCC 1.12397</strain>
    </source>
</reference>
<dbReference type="Proteomes" id="UP000199289">
    <property type="component" value="Unassembled WGS sequence"/>
</dbReference>
<dbReference type="RefSeq" id="WP_092539170.1">
    <property type="nucleotide sequence ID" value="NZ_FNKQ01000006.1"/>
</dbReference>
<dbReference type="InterPro" id="IPR001451">
    <property type="entry name" value="Hexapep"/>
</dbReference>
<dbReference type="Gene3D" id="2.160.10.10">
    <property type="entry name" value="Hexapeptide repeat proteins"/>
    <property type="match status" value="1"/>
</dbReference>
<dbReference type="InterPro" id="IPR011004">
    <property type="entry name" value="Trimer_LpxA-like_sf"/>
</dbReference>
<proteinExistence type="predicted"/>